<evidence type="ECO:0000313" key="2">
    <source>
        <dbReference type="EMBL" id="MBB6511864.1"/>
    </source>
</evidence>
<feature type="transmembrane region" description="Helical" evidence="1">
    <location>
        <begin position="6"/>
        <end position="24"/>
    </location>
</feature>
<dbReference type="Proteomes" id="UP000572212">
    <property type="component" value="Unassembled WGS sequence"/>
</dbReference>
<proteinExistence type="predicted"/>
<keyword evidence="1" id="KW-0472">Membrane</keyword>
<accession>A0A841RLN8</accession>
<organism evidence="2 3">
    <name type="scientific">Gracilibacillus halotolerans</name>
    <dbReference type="NCBI Taxonomy" id="74386"/>
    <lineage>
        <taxon>Bacteria</taxon>
        <taxon>Bacillati</taxon>
        <taxon>Bacillota</taxon>
        <taxon>Bacilli</taxon>
        <taxon>Bacillales</taxon>
        <taxon>Bacillaceae</taxon>
        <taxon>Gracilibacillus</taxon>
    </lineage>
</organism>
<keyword evidence="1" id="KW-1133">Transmembrane helix</keyword>
<evidence type="ECO:0000313" key="3">
    <source>
        <dbReference type="Proteomes" id="UP000572212"/>
    </source>
</evidence>
<dbReference type="EMBL" id="JACHON010000001">
    <property type="protein sequence ID" value="MBB6511864.1"/>
    <property type="molecule type" value="Genomic_DNA"/>
</dbReference>
<keyword evidence="3" id="KW-1185">Reference proteome</keyword>
<protein>
    <submittedName>
        <fullName evidence="2">Uncharacterized protein YybS (DUF2232 family)</fullName>
    </submittedName>
</protein>
<sequence length="72" mass="8355">MFEIIFYSAILITVIIIIATLITWSKSGLNRFQDIGKNNANAMREAIKIREEMLQVQKEILEEIKTLKNSKE</sequence>
<keyword evidence="1" id="KW-0812">Transmembrane</keyword>
<evidence type="ECO:0000256" key="1">
    <source>
        <dbReference type="SAM" id="Phobius"/>
    </source>
</evidence>
<reference evidence="2 3" key="1">
    <citation type="submission" date="2020-08" db="EMBL/GenBank/DDBJ databases">
        <title>Genomic Encyclopedia of Type Strains, Phase IV (KMG-IV): sequencing the most valuable type-strain genomes for metagenomic binning, comparative biology and taxonomic classification.</title>
        <authorList>
            <person name="Goeker M."/>
        </authorList>
    </citation>
    <scope>NUCLEOTIDE SEQUENCE [LARGE SCALE GENOMIC DNA]</scope>
    <source>
        <strain evidence="2 3">DSM 11805</strain>
    </source>
</reference>
<dbReference type="RefSeq" id="WP_184244471.1">
    <property type="nucleotide sequence ID" value="NZ_BAAACU010000022.1"/>
</dbReference>
<gene>
    <name evidence="2" type="ORF">GGQ92_000631</name>
</gene>
<comment type="caution">
    <text evidence="2">The sequence shown here is derived from an EMBL/GenBank/DDBJ whole genome shotgun (WGS) entry which is preliminary data.</text>
</comment>
<name>A0A841RLN8_9BACI</name>
<dbReference type="AlphaFoldDB" id="A0A841RLN8"/>